<feature type="coiled-coil region" evidence="1">
    <location>
        <begin position="35"/>
        <end position="143"/>
    </location>
</feature>
<sequence length="337" mass="38627">MELNNLPIKLIPDSFEQDEIRAANESIDRQRTTKINNLNREIEKGRNLLNTLTERINNINNLEAQYNALDFDSRNLPGNIATMNDARQKKAQLEEGIRDINNQMRNIELDKNRINTEANSMKAQNSENRIKKRDELRQEIKENIPLLLEKYDEFNNYYHHPSQIDQTKFPFFQKIVDCAISISTPVIENGQNSTSIRGGCLIRSQKSCNIINQELSIEDEQNIDECVRNGKDFIALHGKKGFLVNFKLQSHKYSLVPFSESNESSCIKEFIQKYGFTMEHLELFSGIVNSSLSRMTLHQLNSKTMNNVSGASLACCNGSINSIDLFIKKGQDFGEVQ</sequence>
<comment type="caution">
    <text evidence="2">The sequence shown here is derived from an EMBL/GenBank/DDBJ whole genome shotgun (WGS) entry which is preliminary data.</text>
</comment>
<proteinExistence type="predicted"/>
<dbReference type="EMBL" id="JAPFFF010000056">
    <property type="protein sequence ID" value="KAK8838215.1"/>
    <property type="molecule type" value="Genomic_DNA"/>
</dbReference>
<evidence type="ECO:0000313" key="3">
    <source>
        <dbReference type="Proteomes" id="UP001470230"/>
    </source>
</evidence>
<accession>A0ABR2GWA2</accession>
<keyword evidence="1" id="KW-0175">Coiled coil</keyword>
<evidence type="ECO:0000313" key="2">
    <source>
        <dbReference type="EMBL" id="KAK8838215.1"/>
    </source>
</evidence>
<keyword evidence="3" id="KW-1185">Reference proteome</keyword>
<protein>
    <submittedName>
        <fullName evidence="2">Uncharacterized protein</fullName>
    </submittedName>
</protein>
<evidence type="ECO:0000256" key="1">
    <source>
        <dbReference type="SAM" id="Coils"/>
    </source>
</evidence>
<name>A0ABR2GWA2_9EUKA</name>
<gene>
    <name evidence="2" type="ORF">M9Y10_035635</name>
</gene>
<organism evidence="2 3">
    <name type="scientific">Tritrichomonas musculus</name>
    <dbReference type="NCBI Taxonomy" id="1915356"/>
    <lineage>
        <taxon>Eukaryota</taxon>
        <taxon>Metamonada</taxon>
        <taxon>Parabasalia</taxon>
        <taxon>Tritrichomonadida</taxon>
        <taxon>Tritrichomonadidae</taxon>
        <taxon>Tritrichomonas</taxon>
    </lineage>
</organism>
<dbReference type="Proteomes" id="UP001470230">
    <property type="component" value="Unassembled WGS sequence"/>
</dbReference>
<reference evidence="2 3" key="1">
    <citation type="submission" date="2024-04" db="EMBL/GenBank/DDBJ databases">
        <title>Tritrichomonas musculus Genome.</title>
        <authorList>
            <person name="Alves-Ferreira E."/>
            <person name="Grigg M."/>
            <person name="Lorenzi H."/>
            <person name="Galac M."/>
        </authorList>
    </citation>
    <scope>NUCLEOTIDE SEQUENCE [LARGE SCALE GENOMIC DNA]</scope>
    <source>
        <strain evidence="2 3">EAF2021</strain>
    </source>
</reference>